<keyword evidence="2" id="KW-0808">Transferase</keyword>
<dbReference type="STRING" id="1121420.SAMN02746098_03840"/>
<proteinExistence type="predicted"/>
<name>A0A1M6A021_9FIRM</name>
<keyword evidence="2" id="KW-0418">Kinase</keyword>
<evidence type="ECO:0000313" key="2">
    <source>
        <dbReference type="EMBL" id="SHI29854.1"/>
    </source>
</evidence>
<feature type="domain" description="Aspartate/glutamate/uridylate kinase" evidence="1">
    <location>
        <begin position="4"/>
        <end position="155"/>
    </location>
</feature>
<dbReference type="InterPro" id="IPR036393">
    <property type="entry name" value="AceGlu_kinase-like_sf"/>
</dbReference>
<evidence type="ECO:0000259" key="1">
    <source>
        <dbReference type="Pfam" id="PF00696"/>
    </source>
</evidence>
<dbReference type="Gene3D" id="3.40.1160.10">
    <property type="entry name" value="Acetylglutamate kinase-like"/>
    <property type="match status" value="1"/>
</dbReference>
<reference evidence="3" key="1">
    <citation type="submission" date="2016-11" db="EMBL/GenBank/DDBJ databases">
        <authorList>
            <person name="Varghese N."/>
            <person name="Submissions S."/>
        </authorList>
    </citation>
    <scope>NUCLEOTIDE SEQUENCE [LARGE SCALE GENOMIC DNA]</scope>
    <source>
        <strain evidence="3">DSM 15449</strain>
    </source>
</reference>
<accession>A0A1M6A021</accession>
<dbReference type="GO" id="GO:0016301">
    <property type="term" value="F:kinase activity"/>
    <property type="evidence" value="ECO:0007669"/>
    <property type="project" value="UniProtKB-KW"/>
</dbReference>
<dbReference type="SUPFAM" id="SSF53633">
    <property type="entry name" value="Carbamate kinase-like"/>
    <property type="match status" value="1"/>
</dbReference>
<dbReference type="RefSeq" id="WP_073031317.1">
    <property type="nucleotide sequence ID" value="NZ_FQXJ01000016.1"/>
</dbReference>
<evidence type="ECO:0000313" key="3">
    <source>
        <dbReference type="Proteomes" id="UP000183954"/>
    </source>
</evidence>
<sequence>MQKPIIIKLGGSLIYNEGGQALQELGNILQSLSAQHSLVIIPGGGPFADSVRDYGERLNLSDPTCHFMALLAMDQFAYVLQSFIPGSRLTYLTDPLSFQQASIPSSPQILLCSHYLSLVPPEDLPRSWDVTSDSISAYLAKQLDASLLVLLKSVDIDPAVKEPDVDAYFHEALSPNLPVWFLNGLHPQRLAELLESGYTQGVHLGPKRSAFFG</sequence>
<keyword evidence="3" id="KW-1185">Reference proteome</keyword>
<dbReference type="Proteomes" id="UP000183954">
    <property type="component" value="Unassembled WGS sequence"/>
</dbReference>
<dbReference type="OrthoDB" id="8526978at2"/>
<protein>
    <submittedName>
        <fullName evidence="2">Amino acid kinase family protein</fullName>
    </submittedName>
</protein>
<dbReference type="InterPro" id="IPR001048">
    <property type="entry name" value="Asp/Glu/Uridylate_kinase"/>
</dbReference>
<dbReference type="Pfam" id="PF00696">
    <property type="entry name" value="AA_kinase"/>
    <property type="match status" value="1"/>
</dbReference>
<dbReference type="EMBL" id="FQXJ01000016">
    <property type="protein sequence ID" value="SHI29854.1"/>
    <property type="molecule type" value="Genomic_DNA"/>
</dbReference>
<dbReference type="AlphaFoldDB" id="A0A1M6A021"/>
<gene>
    <name evidence="2" type="ORF">SAMN02746098_03840</name>
</gene>
<organism evidence="2 3">
    <name type="scientific">Desulfosporosinus lacus DSM 15449</name>
    <dbReference type="NCBI Taxonomy" id="1121420"/>
    <lineage>
        <taxon>Bacteria</taxon>
        <taxon>Bacillati</taxon>
        <taxon>Bacillota</taxon>
        <taxon>Clostridia</taxon>
        <taxon>Eubacteriales</taxon>
        <taxon>Desulfitobacteriaceae</taxon>
        <taxon>Desulfosporosinus</taxon>
    </lineage>
</organism>